<dbReference type="InterPro" id="IPR001867">
    <property type="entry name" value="OmpR/PhoB-type_DNA-bd"/>
</dbReference>
<dbReference type="SUPFAM" id="SSF48452">
    <property type="entry name" value="TPR-like"/>
    <property type="match status" value="3"/>
</dbReference>
<dbReference type="CDD" id="cd15831">
    <property type="entry name" value="BTAD"/>
    <property type="match status" value="1"/>
</dbReference>
<dbReference type="PROSITE" id="PS51755">
    <property type="entry name" value="OMPR_PHOB"/>
    <property type="match status" value="1"/>
</dbReference>
<dbReference type="PANTHER" id="PTHR47691:SF3">
    <property type="entry name" value="HTH-TYPE TRANSCRIPTIONAL REGULATOR RV0890C-RELATED"/>
    <property type="match status" value="1"/>
</dbReference>
<dbReference type="PRINTS" id="PR00364">
    <property type="entry name" value="DISEASERSIST"/>
</dbReference>
<dbReference type="RefSeq" id="WP_344591857.1">
    <property type="nucleotide sequence ID" value="NZ_BAAARW010000019.1"/>
</dbReference>
<organism evidence="5 6">
    <name type="scientific">Actinomadura vinacea</name>
    <dbReference type="NCBI Taxonomy" id="115336"/>
    <lineage>
        <taxon>Bacteria</taxon>
        <taxon>Bacillati</taxon>
        <taxon>Actinomycetota</taxon>
        <taxon>Actinomycetes</taxon>
        <taxon>Streptosporangiales</taxon>
        <taxon>Thermomonosporaceae</taxon>
        <taxon>Actinomadura</taxon>
    </lineage>
</organism>
<dbReference type="Pfam" id="PF03704">
    <property type="entry name" value="BTAD"/>
    <property type="match status" value="1"/>
</dbReference>
<evidence type="ECO:0000256" key="3">
    <source>
        <dbReference type="PROSITE-ProRule" id="PRU01091"/>
    </source>
</evidence>
<comment type="similarity">
    <text evidence="1">Belongs to the AfsR/DnrI/RedD regulatory family.</text>
</comment>
<proteinExistence type="inferred from homology"/>
<sequence length="1031" mass="110356">MRFGVLGPLGVWTDDGRLVHVPEPKVRALLADLLVTPGRAVSSGRLVEDLWDGRPPRNPTGTLQARISQLRKVLDDAEPGARKLIAFRPPGYALETADVDAGRFESLLVRAGRAPDPRVRVSLLVEALELWRGEAFADFADAGFAQAAIMALEARRLGALEDLAEARLEVGEHVLVASELAGPVARHPLRERLRAAYMRALYLSGRQGEALAAYRELRGRLADELGVDPSPEVAALHEAILRQGLPARPRTNLPAPLSELIGRDEAIEEARGVLAAARLVTLTGPGGVGKTRLALATAADPPAVFPDGVWLVEPASGGPAELADIVAGTLGLRDDSGHGDPVERLAMALRARRMLLVLDNCEHVIGAAAELAMRLLAAAPGLRILATSREPLGIEGERLLAVRPLGRSDAAALFLARASAAAPGAVVDDAAVAMICARLDGIPLALELAATRVRALGMRELAGRLDDRFRVLASGRRDAPARQRTLRAMIDWSWELLDDPERKVLRRLAVHADGCALEAAERVCAEPGTDVLDVLARLVDRSLVTVVQDGGVRYRLLESVAAYGLERLEEAGERDAVRRRHARYYAELAERGASGLRGPEQRRWLERLDREGGNLRAALEQATGDLALRLVNGLAWYWYLRGRFGEAARSLDAALAVAADADPGRRAEALAWRTGMVMSSGDGDDSERLRLEALRAYDDLDDPVARARAEWFLGYVHWPYGDLDANAARVARALETFQAHGDRWGAAAALSLRAKQAMVRGDLDALARDGERSLRMFRELGDPWGRLEAIEALGRHAEIVGDYGRSAALRGEALGLAEELGLGEQAAFRLAELGRLALLTGDLDRAHELHERAFRLAGEVPSRSALEFAELGLALVARRRGDLDAAESHLRARLDWLRTIGGRTGVAFVLTQLGFVAEQRGAAGAALALHREALDAARATGDPRAVALAVEGLAGARALAGRHAAAARLLGTAAAMRASIGAPLPPGERADVDRIAAAARAGLGADGFEAAFEEGLAADGSWSNLDVSYPD</sequence>
<dbReference type="PANTHER" id="PTHR47691">
    <property type="entry name" value="REGULATOR-RELATED"/>
    <property type="match status" value="1"/>
</dbReference>
<evidence type="ECO:0000256" key="1">
    <source>
        <dbReference type="ARBA" id="ARBA00005820"/>
    </source>
</evidence>
<dbReference type="Pfam" id="PF00486">
    <property type="entry name" value="Trans_reg_C"/>
    <property type="match status" value="1"/>
</dbReference>
<feature type="domain" description="OmpR/PhoB-type" evidence="4">
    <location>
        <begin position="1"/>
        <end position="96"/>
    </location>
</feature>
<name>A0ABP5WPP6_9ACTN</name>
<dbReference type="InterPro" id="IPR016032">
    <property type="entry name" value="Sig_transdc_resp-reg_C-effctor"/>
</dbReference>
<dbReference type="SUPFAM" id="SSF52540">
    <property type="entry name" value="P-loop containing nucleoside triphosphate hydrolases"/>
    <property type="match status" value="1"/>
</dbReference>
<dbReference type="SMART" id="SM00862">
    <property type="entry name" value="Trans_reg_C"/>
    <property type="match status" value="1"/>
</dbReference>
<dbReference type="InterPro" id="IPR011990">
    <property type="entry name" value="TPR-like_helical_dom_sf"/>
</dbReference>
<dbReference type="InterPro" id="IPR058852">
    <property type="entry name" value="HTH_77"/>
</dbReference>
<evidence type="ECO:0000256" key="2">
    <source>
        <dbReference type="ARBA" id="ARBA00023125"/>
    </source>
</evidence>
<dbReference type="InterPro" id="IPR005158">
    <property type="entry name" value="BTAD"/>
</dbReference>
<feature type="DNA-binding region" description="OmpR/PhoB-type" evidence="3">
    <location>
        <begin position="1"/>
        <end position="96"/>
    </location>
</feature>
<accession>A0ABP5WPP6</accession>
<dbReference type="Pfam" id="PF25872">
    <property type="entry name" value="HTH_77"/>
    <property type="match status" value="1"/>
</dbReference>
<evidence type="ECO:0000313" key="6">
    <source>
        <dbReference type="Proteomes" id="UP001501231"/>
    </source>
</evidence>
<dbReference type="Gene3D" id="3.40.50.300">
    <property type="entry name" value="P-loop containing nucleotide triphosphate hydrolases"/>
    <property type="match status" value="1"/>
</dbReference>
<dbReference type="Proteomes" id="UP001501231">
    <property type="component" value="Unassembled WGS sequence"/>
</dbReference>
<dbReference type="InterPro" id="IPR036388">
    <property type="entry name" value="WH-like_DNA-bd_sf"/>
</dbReference>
<keyword evidence="6" id="KW-1185">Reference proteome</keyword>
<evidence type="ECO:0000259" key="4">
    <source>
        <dbReference type="PROSITE" id="PS51755"/>
    </source>
</evidence>
<keyword evidence="2 3" id="KW-0238">DNA-binding</keyword>
<protein>
    <submittedName>
        <fullName evidence="5">BTAD domain-containing putative transcriptional regulator</fullName>
    </submittedName>
</protein>
<dbReference type="Gene3D" id="1.25.40.10">
    <property type="entry name" value="Tetratricopeptide repeat domain"/>
    <property type="match status" value="3"/>
</dbReference>
<comment type="caution">
    <text evidence="5">The sequence shown here is derived from an EMBL/GenBank/DDBJ whole genome shotgun (WGS) entry which is preliminary data.</text>
</comment>
<evidence type="ECO:0000313" key="5">
    <source>
        <dbReference type="EMBL" id="GAA2429527.1"/>
    </source>
</evidence>
<dbReference type="SMART" id="SM01043">
    <property type="entry name" value="BTAD"/>
    <property type="match status" value="1"/>
</dbReference>
<reference evidence="6" key="1">
    <citation type="journal article" date="2019" name="Int. J. Syst. Evol. Microbiol.">
        <title>The Global Catalogue of Microorganisms (GCM) 10K type strain sequencing project: providing services to taxonomists for standard genome sequencing and annotation.</title>
        <authorList>
            <consortium name="The Broad Institute Genomics Platform"/>
            <consortium name="The Broad Institute Genome Sequencing Center for Infectious Disease"/>
            <person name="Wu L."/>
            <person name="Ma J."/>
        </authorList>
    </citation>
    <scope>NUCLEOTIDE SEQUENCE [LARGE SCALE GENOMIC DNA]</scope>
    <source>
        <strain evidence="6">JCM 3325</strain>
    </source>
</reference>
<dbReference type="SUPFAM" id="SSF46894">
    <property type="entry name" value="C-terminal effector domain of the bipartite response regulators"/>
    <property type="match status" value="1"/>
</dbReference>
<dbReference type="EMBL" id="BAAARW010000019">
    <property type="protein sequence ID" value="GAA2429527.1"/>
    <property type="molecule type" value="Genomic_DNA"/>
</dbReference>
<dbReference type="Gene3D" id="1.10.10.10">
    <property type="entry name" value="Winged helix-like DNA-binding domain superfamily/Winged helix DNA-binding domain"/>
    <property type="match status" value="1"/>
</dbReference>
<dbReference type="InterPro" id="IPR027417">
    <property type="entry name" value="P-loop_NTPase"/>
</dbReference>
<gene>
    <name evidence="5" type="ORF">GCM10010191_48680</name>
</gene>